<feature type="compositionally biased region" description="Basic and acidic residues" evidence="1">
    <location>
        <begin position="147"/>
        <end position="159"/>
    </location>
</feature>
<evidence type="ECO:0000313" key="3">
    <source>
        <dbReference type="EMBL" id="SHE93683.1"/>
    </source>
</evidence>
<feature type="region of interest" description="Disordered" evidence="1">
    <location>
        <begin position="26"/>
        <end position="96"/>
    </location>
</feature>
<feature type="signal peptide" evidence="2">
    <location>
        <begin position="1"/>
        <end position="20"/>
    </location>
</feature>
<dbReference type="PROSITE" id="PS51257">
    <property type="entry name" value="PROKAR_LIPOPROTEIN"/>
    <property type="match status" value="1"/>
</dbReference>
<proteinExistence type="predicted"/>
<dbReference type="OrthoDB" id="4380064at2"/>
<keyword evidence="2" id="KW-0732">Signal</keyword>
<dbReference type="AlphaFoldDB" id="A0A1M4XK92"/>
<evidence type="ECO:0000313" key="4">
    <source>
        <dbReference type="Proteomes" id="UP000184501"/>
    </source>
</evidence>
<evidence type="ECO:0008006" key="5">
    <source>
        <dbReference type="Google" id="ProtNLM"/>
    </source>
</evidence>
<keyword evidence="4" id="KW-1185">Reference proteome</keyword>
<dbReference type="EMBL" id="FQVN01000002">
    <property type="protein sequence ID" value="SHE93683.1"/>
    <property type="molecule type" value="Genomic_DNA"/>
</dbReference>
<dbReference type="Proteomes" id="UP000184501">
    <property type="component" value="Unassembled WGS sequence"/>
</dbReference>
<gene>
    <name evidence="3" type="ORF">SAMN05444320_10225</name>
</gene>
<name>A0A1M4XK92_STRHI</name>
<sequence length="159" mass="15435">MRRVGLATALIVITLGPVLGACHDQTGVAPPSRSSPPAVETGGQRASSTAPTETPSGAPSAASSSSAQSAGPVACGDVPVPATGGKAAVHADAGPGGPVPCADALRVLAAYFRDAPTMAEGSGGFLTVEGWECATASMGSATPGRTTCRDGDRSVHAQP</sequence>
<feature type="chain" id="PRO_5012838497" description="Subtilisin inhibitor-like" evidence="2">
    <location>
        <begin position="21"/>
        <end position="159"/>
    </location>
</feature>
<protein>
    <recommendedName>
        <fullName evidence="5">Subtilisin inhibitor-like</fullName>
    </recommendedName>
</protein>
<evidence type="ECO:0000256" key="2">
    <source>
        <dbReference type="SAM" id="SignalP"/>
    </source>
</evidence>
<reference evidence="3 4" key="1">
    <citation type="submission" date="2016-11" db="EMBL/GenBank/DDBJ databases">
        <authorList>
            <person name="Jaros S."/>
            <person name="Januszkiewicz K."/>
            <person name="Wedrychowicz H."/>
        </authorList>
    </citation>
    <scope>NUCLEOTIDE SEQUENCE [LARGE SCALE GENOMIC DNA]</scope>
    <source>
        <strain evidence="3 4">DSM 44523</strain>
    </source>
</reference>
<organism evidence="3 4">
    <name type="scientific">Streptoalloteichus hindustanus</name>
    <dbReference type="NCBI Taxonomy" id="2017"/>
    <lineage>
        <taxon>Bacteria</taxon>
        <taxon>Bacillati</taxon>
        <taxon>Actinomycetota</taxon>
        <taxon>Actinomycetes</taxon>
        <taxon>Pseudonocardiales</taxon>
        <taxon>Pseudonocardiaceae</taxon>
        <taxon>Streptoalloteichus</taxon>
    </lineage>
</organism>
<accession>A0A1M4XK92</accession>
<evidence type="ECO:0000256" key="1">
    <source>
        <dbReference type="SAM" id="MobiDB-lite"/>
    </source>
</evidence>
<dbReference type="RefSeq" id="WP_073480355.1">
    <property type="nucleotide sequence ID" value="NZ_FQVN01000002.1"/>
</dbReference>
<feature type="compositionally biased region" description="Low complexity" evidence="1">
    <location>
        <begin position="46"/>
        <end position="70"/>
    </location>
</feature>
<feature type="region of interest" description="Disordered" evidence="1">
    <location>
        <begin position="137"/>
        <end position="159"/>
    </location>
</feature>